<dbReference type="AlphaFoldDB" id="A0A7S4U6F2"/>
<evidence type="ECO:0000313" key="2">
    <source>
        <dbReference type="EMBL" id="CAE2323864.1"/>
    </source>
</evidence>
<evidence type="ECO:0000256" key="1">
    <source>
        <dbReference type="SAM" id="MobiDB-lite"/>
    </source>
</evidence>
<dbReference type="SUPFAM" id="SSF49899">
    <property type="entry name" value="Concanavalin A-like lectins/glucanases"/>
    <property type="match status" value="1"/>
</dbReference>
<evidence type="ECO:0008006" key="3">
    <source>
        <dbReference type="Google" id="ProtNLM"/>
    </source>
</evidence>
<organism evidence="2">
    <name type="scientific">Guillardia theta</name>
    <name type="common">Cryptophyte</name>
    <name type="synonym">Cryptomonas phi</name>
    <dbReference type="NCBI Taxonomy" id="55529"/>
    <lineage>
        <taxon>Eukaryota</taxon>
        <taxon>Cryptophyceae</taxon>
        <taxon>Pyrenomonadales</taxon>
        <taxon>Geminigeraceae</taxon>
        <taxon>Guillardia</taxon>
    </lineage>
</organism>
<feature type="compositionally biased region" description="Basic and acidic residues" evidence="1">
    <location>
        <begin position="492"/>
        <end position="507"/>
    </location>
</feature>
<dbReference type="InterPro" id="IPR013320">
    <property type="entry name" value="ConA-like_dom_sf"/>
</dbReference>
<dbReference type="Gene3D" id="2.60.120.920">
    <property type="match status" value="1"/>
</dbReference>
<proteinExistence type="predicted"/>
<feature type="compositionally biased region" description="Basic and acidic residues" evidence="1">
    <location>
        <begin position="247"/>
        <end position="257"/>
    </location>
</feature>
<feature type="region of interest" description="Disordered" evidence="1">
    <location>
        <begin position="491"/>
        <end position="512"/>
    </location>
</feature>
<accession>A0A7S4U6F2</accession>
<feature type="region of interest" description="Disordered" evidence="1">
    <location>
        <begin position="539"/>
        <end position="559"/>
    </location>
</feature>
<protein>
    <recommendedName>
        <fullName evidence="3">B30.2/SPRY domain-containing protein</fullName>
    </recommendedName>
</protein>
<feature type="compositionally biased region" description="Basic and acidic residues" evidence="1">
    <location>
        <begin position="267"/>
        <end position="281"/>
    </location>
</feature>
<reference evidence="2" key="1">
    <citation type="submission" date="2021-01" db="EMBL/GenBank/DDBJ databases">
        <authorList>
            <person name="Corre E."/>
            <person name="Pelletier E."/>
            <person name="Niang G."/>
            <person name="Scheremetjew M."/>
            <person name="Finn R."/>
            <person name="Kale V."/>
            <person name="Holt S."/>
            <person name="Cochrane G."/>
            <person name="Meng A."/>
            <person name="Brown T."/>
            <person name="Cohen L."/>
        </authorList>
    </citation>
    <scope>NUCLEOTIDE SEQUENCE</scope>
    <source>
        <strain evidence="2">CCMP 2712</strain>
    </source>
</reference>
<dbReference type="InterPro" id="IPR043136">
    <property type="entry name" value="B30.2/SPRY_sf"/>
</dbReference>
<gene>
    <name evidence="2" type="ORF">GTHE00462_LOCUS29019</name>
</gene>
<sequence length="559" mass="61881">MPEMSGKESGKEVVWKDSGVPSMKISGAQICKTRDSPDFAVGLGDKVYSQGQHELEFAINRYNDGYVYVGVAVPTIHLQQTWCRRCAVDQVWYYFGCGFTNALRNGWDDVVSKEVGGPEMKVPKLQVGDRVKALLDMDTGQLRFSIFKVDEGLWKDIPGMLEGIKTPVVAACCIQERGDSVTLVAPSRAKDEQQTRKKSDRYAHVQSKIVSAIRQITQNNSDNNAEDNLAQRTRPRRAAGWTQRALRSVEDVSRTKPEEEELASSLKVEEGAEKGGGKDGLSVHEEKRARRLNLPFGSSPRNFQRRQNLGADKTTLRLPTINVTVPKNNEGRRDSNGVLLDEGSKDQLFSRDFRRGKSKIATAPDGMKNALSHGPPPVLVKLMQETSRLPMQQLPPLQRSMRGHSAGDEGSLASSVFGNEPVHESHKPLTKSAYIKRTSKINDVPSHRIARGLVPISTNRLDISMHEEIIGWSTSYRKDSIADSSVLMGRGFQEEEGRRGEDNKDGGWKSLDGSHGISTDKIRFIEPISDIVVPSKSNLLHLPSGPEHVPAPRSVPTMS</sequence>
<feature type="region of interest" description="Disordered" evidence="1">
    <location>
        <begin position="218"/>
        <end position="281"/>
    </location>
</feature>
<name>A0A7S4U6F2_GUITH</name>
<dbReference type="EMBL" id="HBKN01037036">
    <property type="protein sequence ID" value="CAE2323864.1"/>
    <property type="molecule type" value="Transcribed_RNA"/>
</dbReference>